<evidence type="ECO:0000313" key="1">
    <source>
        <dbReference type="EMBL" id="SJZ78115.1"/>
    </source>
</evidence>
<keyword evidence="2" id="KW-1185">Reference proteome</keyword>
<accession>A0A1T4NG37</accession>
<dbReference type="InterPro" id="IPR022476">
    <property type="entry name" value="Spore_YabP/YqfC"/>
</dbReference>
<gene>
    <name evidence="1" type="ORF">SAMN02745885_00887</name>
</gene>
<dbReference type="AlphaFoldDB" id="A0A1T4NG37"/>
<proteinExistence type="predicted"/>
<organism evidence="1 2">
    <name type="scientific">Carboxydocella sporoproducens DSM 16521</name>
    <dbReference type="NCBI Taxonomy" id="1121270"/>
    <lineage>
        <taxon>Bacteria</taxon>
        <taxon>Bacillati</taxon>
        <taxon>Bacillota</taxon>
        <taxon>Clostridia</taxon>
        <taxon>Eubacteriales</taxon>
        <taxon>Clostridiales Family XVI. Incertae Sedis</taxon>
        <taxon>Carboxydocella</taxon>
    </lineage>
</organism>
<dbReference type="Pfam" id="PF07873">
    <property type="entry name" value="YabP"/>
    <property type="match status" value="1"/>
</dbReference>
<sequence>MSWKNWRQNLNQILDLPRDVTLNLPKIIVSGQVQAILENHRGVVEYSPERVRFQLEKGQLLLKGKDLVLRGILPEEAVVEGWITGIEFLE</sequence>
<dbReference type="InterPro" id="IPR022477">
    <property type="entry name" value="Spore_YqfC"/>
</dbReference>
<dbReference type="EMBL" id="FUXM01000007">
    <property type="protein sequence ID" value="SJZ78115.1"/>
    <property type="molecule type" value="Genomic_DNA"/>
</dbReference>
<name>A0A1T4NG37_9FIRM</name>
<dbReference type="NCBIfam" id="TIGR02856">
    <property type="entry name" value="spore_yqfC"/>
    <property type="match status" value="1"/>
</dbReference>
<protein>
    <submittedName>
        <fullName evidence="1">Sporulation protein YqfC</fullName>
    </submittedName>
</protein>
<evidence type="ECO:0000313" key="2">
    <source>
        <dbReference type="Proteomes" id="UP000189933"/>
    </source>
</evidence>
<reference evidence="2" key="1">
    <citation type="submission" date="2017-02" db="EMBL/GenBank/DDBJ databases">
        <authorList>
            <person name="Varghese N."/>
            <person name="Submissions S."/>
        </authorList>
    </citation>
    <scope>NUCLEOTIDE SEQUENCE [LARGE SCALE GENOMIC DNA]</scope>
    <source>
        <strain evidence="2">DSM 16521</strain>
    </source>
</reference>
<dbReference type="OrthoDB" id="2989236at2"/>
<dbReference type="Proteomes" id="UP000189933">
    <property type="component" value="Unassembled WGS sequence"/>
</dbReference>
<dbReference type="RefSeq" id="WP_078664985.1">
    <property type="nucleotide sequence ID" value="NZ_FUXM01000007.1"/>
</dbReference>